<comment type="similarity">
    <text evidence="7">Belongs to the QueC family.</text>
</comment>
<reference evidence="10" key="1">
    <citation type="journal article" date="2015" name="Nature">
        <title>Complex archaea that bridge the gap between prokaryotes and eukaryotes.</title>
        <authorList>
            <person name="Spang A."/>
            <person name="Saw J.H."/>
            <person name="Jorgensen S.L."/>
            <person name="Zaremba-Niedzwiedzka K."/>
            <person name="Martijn J."/>
            <person name="Lind A.E."/>
            <person name="van Eijk R."/>
            <person name="Schleper C."/>
            <person name="Guy L."/>
            <person name="Ettema T.J."/>
        </authorList>
    </citation>
    <scope>NUCLEOTIDE SEQUENCE</scope>
</reference>
<dbReference type="HAMAP" id="MF_01633">
    <property type="entry name" value="QueC"/>
    <property type="match status" value="1"/>
</dbReference>
<keyword evidence="5" id="KW-0862">Zinc</keyword>
<evidence type="ECO:0000256" key="7">
    <source>
        <dbReference type="ARBA" id="ARBA00037993"/>
    </source>
</evidence>
<dbReference type="GO" id="GO:0046872">
    <property type="term" value="F:metal ion binding"/>
    <property type="evidence" value="ECO:0007669"/>
    <property type="project" value="UniProtKB-KW"/>
</dbReference>
<evidence type="ECO:0000256" key="1">
    <source>
        <dbReference type="ARBA" id="ARBA00005061"/>
    </source>
</evidence>
<dbReference type="PIRSF" id="PIRSF006293">
    <property type="entry name" value="ExsB"/>
    <property type="match status" value="1"/>
</dbReference>
<dbReference type="EC" id="6.3.4.20" evidence="8"/>
<keyword evidence="6" id="KW-0067">ATP-binding</keyword>
<evidence type="ECO:0000256" key="9">
    <source>
        <dbReference type="ARBA" id="ARBA00047890"/>
    </source>
</evidence>
<accession>A0A0F9FCW4</accession>
<dbReference type="Gene3D" id="3.40.50.620">
    <property type="entry name" value="HUPs"/>
    <property type="match status" value="1"/>
</dbReference>
<evidence type="ECO:0000256" key="4">
    <source>
        <dbReference type="ARBA" id="ARBA00022741"/>
    </source>
</evidence>
<evidence type="ECO:0000256" key="8">
    <source>
        <dbReference type="ARBA" id="ARBA00039149"/>
    </source>
</evidence>
<dbReference type="InterPro" id="IPR014729">
    <property type="entry name" value="Rossmann-like_a/b/a_fold"/>
</dbReference>
<evidence type="ECO:0000256" key="2">
    <source>
        <dbReference type="ARBA" id="ARBA00022598"/>
    </source>
</evidence>
<organism evidence="10">
    <name type="scientific">marine sediment metagenome</name>
    <dbReference type="NCBI Taxonomy" id="412755"/>
    <lineage>
        <taxon>unclassified sequences</taxon>
        <taxon>metagenomes</taxon>
        <taxon>ecological metagenomes</taxon>
    </lineage>
</organism>
<dbReference type="GO" id="GO:0016874">
    <property type="term" value="F:ligase activity"/>
    <property type="evidence" value="ECO:0007669"/>
    <property type="project" value="UniProtKB-KW"/>
</dbReference>
<protein>
    <recommendedName>
        <fullName evidence="8">7-cyano-7-deazaguanine synthase</fullName>
        <ecNumber evidence="8">6.3.4.20</ecNumber>
    </recommendedName>
</protein>
<keyword evidence="3" id="KW-0479">Metal-binding</keyword>
<comment type="caution">
    <text evidence="10">The sequence shown here is derived from an EMBL/GenBank/DDBJ whole genome shotgun (WGS) entry which is preliminary data.</text>
</comment>
<evidence type="ECO:0000256" key="3">
    <source>
        <dbReference type="ARBA" id="ARBA00022723"/>
    </source>
</evidence>
<dbReference type="GO" id="GO:0005524">
    <property type="term" value="F:ATP binding"/>
    <property type="evidence" value="ECO:0007669"/>
    <property type="project" value="UniProtKB-KW"/>
</dbReference>
<dbReference type="SUPFAM" id="SSF52402">
    <property type="entry name" value="Adenine nucleotide alpha hydrolases-like"/>
    <property type="match status" value="1"/>
</dbReference>
<comment type="pathway">
    <text evidence="1">Purine metabolism; 7-cyano-7-deazaguanine biosynthesis.</text>
</comment>
<keyword evidence="2" id="KW-0436">Ligase</keyword>
<dbReference type="Pfam" id="PF06508">
    <property type="entry name" value="QueC"/>
    <property type="match status" value="1"/>
</dbReference>
<sequence length="242" mass="26187">MTEGKALILASGGVDSAVCMSLAFRDCDTIAGVSFQYGQKHSKEIEHARRLCKYFGAEHFLVDLPDIFKGSGSALMPGDDVEMPHLTYAEIMEGDGPSPTVVPFRNANLLSAATTVAIVKGFDQLYWGPHATDARHNAYPDCTPEFAGSMAAAIQIGSYGAVRLNVPLQWLTKREVVRLGLKLLTPFGRTWSCYAGGEKQCGECPTCVERIDAFANNHVIDPVGYASEIDWEAAILESVSHA</sequence>
<dbReference type="EMBL" id="LAZR01021758">
    <property type="protein sequence ID" value="KKL84234.1"/>
    <property type="molecule type" value="Genomic_DNA"/>
</dbReference>
<dbReference type="CDD" id="cd01995">
    <property type="entry name" value="QueC-like"/>
    <property type="match status" value="1"/>
</dbReference>
<dbReference type="PANTHER" id="PTHR42914:SF1">
    <property type="entry name" value="7-CYANO-7-DEAZAGUANINE SYNTHASE"/>
    <property type="match status" value="1"/>
</dbReference>
<dbReference type="AlphaFoldDB" id="A0A0F9FCW4"/>
<proteinExistence type="inferred from homology"/>
<evidence type="ECO:0000256" key="6">
    <source>
        <dbReference type="ARBA" id="ARBA00022840"/>
    </source>
</evidence>
<dbReference type="InterPro" id="IPR018317">
    <property type="entry name" value="QueC"/>
</dbReference>
<evidence type="ECO:0000256" key="5">
    <source>
        <dbReference type="ARBA" id="ARBA00022833"/>
    </source>
</evidence>
<evidence type="ECO:0000313" key="10">
    <source>
        <dbReference type="EMBL" id="KKL84234.1"/>
    </source>
</evidence>
<gene>
    <name evidence="10" type="ORF">LCGC14_1966770</name>
</gene>
<dbReference type="PANTHER" id="PTHR42914">
    <property type="entry name" value="7-CYANO-7-DEAZAGUANINE SYNTHASE"/>
    <property type="match status" value="1"/>
</dbReference>
<name>A0A0F9FCW4_9ZZZZ</name>
<comment type="catalytic activity">
    <reaction evidence="9">
        <text>7-carboxy-7-carbaguanine + NH4(+) + 2 ATP = 7-cyano-7-carbaguanine + 2 AMP + 2 diphosphate + 2 H(+)</text>
        <dbReference type="Rhea" id="RHEA:27982"/>
        <dbReference type="ChEBI" id="CHEBI:15378"/>
        <dbReference type="ChEBI" id="CHEBI:28938"/>
        <dbReference type="ChEBI" id="CHEBI:30616"/>
        <dbReference type="ChEBI" id="CHEBI:33019"/>
        <dbReference type="ChEBI" id="CHEBI:45075"/>
        <dbReference type="ChEBI" id="CHEBI:61036"/>
        <dbReference type="ChEBI" id="CHEBI:456215"/>
        <dbReference type="EC" id="6.3.4.20"/>
    </reaction>
</comment>
<keyword evidence="4" id="KW-0547">Nucleotide-binding</keyword>
<dbReference type="NCBIfam" id="TIGR00364">
    <property type="entry name" value="7-cyano-7-deazaguanine synthase QueC"/>
    <property type="match status" value="1"/>
</dbReference>